<sequence>MDGRVTRVHVERTIFSEIPVIKCEIHTNFHNNQLNDSAFEISVKQPPTDASERVLCPLSSRYAAQRTSGSARRAMNRKNARRSATRHAARWRSIRGLGQSIAASHTLVTALDSEWLHVYMLYVYLEIVVEVSDDECCITKCMYPYSSQQREAYIRPLLAQASSEQEGWAIVPHAAQCGLGTSHAPLNRFAGLCSFLTMFSFTQLVMSSYLHTKFLPNLSIRFSVKV</sequence>
<accession>A0ACC0JZY1</accession>
<gene>
    <name evidence="1" type="ORF">MSG28_000135</name>
</gene>
<name>A0ACC0JZY1_CHOFU</name>
<organism evidence="1 2">
    <name type="scientific">Choristoneura fumiferana</name>
    <name type="common">Spruce budworm moth</name>
    <name type="synonym">Archips fumiferana</name>
    <dbReference type="NCBI Taxonomy" id="7141"/>
    <lineage>
        <taxon>Eukaryota</taxon>
        <taxon>Metazoa</taxon>
        <taxon>Ecdysozoa</taxon>
        <taxon>Arthropoda</taxon>
        <taxon>Hexapoda</taxon>
        <taxon>Insecta</taxon>
        <taxon>Pterygota</taxon>
        <taxon>Neoptera</taxon>
        <taxon>Endopterygota</taxon>
        <taxon>Lepidoptera</taxon>
        <taxon>Glossata</taxon>
        <taxon>Ditrysia</taxon>
        <taxon>Tortricoidea</taxon>
        <taxon>Tortricidae</taxon>
        <taxon>Tortricinae</taxon>
        <taxon>Choristoneura</taxon>
    </lineage>
</organism>
<protein>
    <submittedName>
        <fullName evidence="1">Uncharacterized protein</fullName>
    </submittedName>
</protein>
<dbReference type="EMBL" id="CM046131">
    <property type="protein sequence ID" value="KAI8429500.1"/>
    <property type="molecule type" value="Genomic_DNA"/>
</dbReference>
<dbReference type="Proteomes" id="UP001064048">
    <property type="component" value="Chromosome Z"/>
</dbReference>
<keyword evidence="2" id="KW-1185">Reference proteome</keyword>
<evidence type="ECO:0000313" key="2">
    <source>
        <dbReference type="Proteomes" id="UP001064048"/>
    </source>
</evidence>
<proteinExistence type="predicted"/>
<reference evidence="1 2" key="1">
    <citation type="journal article" date="2022" name="Genome Biol. Evol.">
        <title>The Spruce Budworm Genome: Reconstructing the Evolutionary History of Antifreeze Proteins.</title>
        <authorList>
            <person name="Beliveau C."/>
            <person name="Gagne P."/>
            <person name="Picq S."/>
            <person name="Vernygora O."/>
            <person name="Keeling C.I."/>
            <person name="Pinkney K."/>
            <person name="Doucet D."/>
            <person name="Wen F."/>
            <person name="Johnston J.S."/>
            <person name="Maaroufi H."/>
            <person name="Boyle B."/>
            <person name="Laroche J."/>
            <person name="Dewar K."/>
            <person name="Juretic N."/>
            <person name="Blackburn G."/>
            <person name="Nisole A."/>
            <person name="Brunet B."/>
            <person name="Brandao M."/>
            <person name="Lumley L."/>
            <person name="Duan J."/>
            <person name="Quan G."/>
            <person name="Lucarotti C.J."/>
            <person name="Roe A.D."/>
            <person name="Sperling F.A.H."/>
            <person name="Levesque R.C."/>
            <person name="Cusson M."/>
        </authorList>
    </citation>
    <scope>NUCLEOTIDE SEQUENCE [LARGE SCALE GENOMIC DNA]</scope>
    <source>
        <strain evidence="1">Glfc:IPQL:Cfum</strain>
    </source>
</reference>
<evidence type="ECO:0000313" key="1">
    <source>
        <dbReference type="EMBL" id="KAI8429500.1"/>
    </source>
</evidence>
<comment type="caution">
    <text evidence="1">The sequence shown here is derived from an EMBL/GenBank/DDBJ whole genome shotgun (WGS) entry which is preliminary data.</text>
</comment>